<evidence type="ECO:0000313" key="13">
    <source>
        <dbReference type="Proteomes" id="UP001596378"/>
    </source>
</evidence>
<feature type="domain" description="Histidine kinase/HSP90-like ATPase" evidence="11">
    <location>
        <begin position="162"/>
        <end position="254"/>
    </location>
</feature>
<comment type="caution">
    <text evidence="12">The sequence shown here is derived from an EMBL/GenBank/DDBJ whole genome shotgun (WGS) entry which is preliminary data.</text>
</comment>
<dbReference type="GO" id="GO:0016301">
    <property type="term" value="F:kinase activity"/>
    <property type="evidence" value="ECO:0007669"/>
    <property type="project" value="UniProtKB-KW"/>
</dbReference>
<evidence type="ECO:0000256" key="6">
    <source>
        <dbReference type="ARBA" id="ARBA00022777"/>
    </source>
</evidence>
<evidence type="ECO:0000259" key="11">
    <source>
        <dbReference type="Pfam" id="PF13581"/>
    </source>
</evidence>
<evidence type="ECO:0000256" key="5">
    <source>
        <dbReference type="ARBA" id="ARBA00022741"/>
    </source>
</evidence>
<dbReference type="Pfam" id="PF07730">
    <property type="entry name" value="HisKA_3"/>
    <property type="match status" value="1"/>
</dbReference>
<keyword evidence="4" id="KW-0808">Transferase</keyword>
<dbReference type="EC" id="2.7.13.3" evidence="2"/>
<dbReference type="PANTHER" id="PTHR24421:SF10">
    <property type="entry name" value="NITRATE_NITRITE SENSOR PROTEIN NARQ"/>
    <property type="match status" value="1"/>
</dbReference>
<evidence type="ECO:0000256" key="7">
    <source>
        <dbReference type="ARBA" id="ARBA00022840"/>
    </source>
</evidence>
<keyword evidence="9" id="KW-1133">Transmembrane helix</keyword>
<sequence length="274" mass="31634">MTYKQIKWLILTIPTLTIGLWEYVRHEFLLPYISMELGNWLAPVFVLFVSLLFLTQLFTMIEHNQDELNRAKAVQAVLQEREKIARELHDGIAQSLFFLNAQISQMESRPATDGPMLQKLKESVHRTNDYVRQAIANLRHPAKADTIPWLEGVEVLIDELKLETALQFDVQWEIPESRLSSKEKIELLAIVREALMNIHKHAEAQRVTIRATITEKGWMCRLADDGKGFPLEETMVKGRYGLKMMKDRAEAMNWHLGIERSNGETIISVRKGEA</sequence>
<dbReference type="EMBL" id="JBHTAI010000010">
    <property type="protein sequence ID" value="MFC7150339.1"/>
    <property type="molecule type" value="Genomic_DNA"/>
</dbReference>
<reference evidence="13" key="1">
    <citation type="journal article" date="2019" name="Int. J. Syst. Evol. Microbiol.">
        <title>The Global Catalogue of Microorganisms (GCM) 10K type strain sequencing project: providing services to taxonomists for standard genome sequencing and annotation.</title>
        <authorList>
            <consortium name="The Broad Institute Genomics Platform"/>
            <consortium name="The Broad Institute Genome Sequencing Center for Infectious Disease"/>
            <person name="Wu L."/>
            <person name="Ma J."/>
        </authorList>
    </citation>
    <scope>NUCLEOTIDE SEQUENCE [LARGE SCALE GENOMIC DNA]</scope>
    <source>
        <strain evidence="13">KCTC 12907</strain>
    </source>
</reference>
<keyword evidence="6 12" id="KW-0418">Kinase</keyword>
<dbReference type="InterPro" id="IPR050482">
    <property type="entry name" value="Sensor_HK_TwoCompSys"/>
</dbReference>
<accession>A0ABW2FDX3</accession>
<dbReference type="InterPro" id="IPR036890">
    <property type="entry name" value="HATPase_C_sf"/>
</dbReference>
<dbReference type="CDD" id="cd16917">
    <property type="entry name" value="HATPase_UhpB-NarQ-NarX-like"/>
    <property type="match status" value="1"/>
</dbReference>
<dbReference type="RefSeq" id="WP_378045746.1">
    <property type="nucleotide sequence ID" value="NZ_JBHMDN010000008.1"/>
</dbReference>
<dbReference type="Gene3D" id="1.20.5.1930">
    <property type="match status" value="1"/>
</dbReference>
<dbReference type="InterPro" id="IPR011712">
    <property type="entry name" value="Sig_transdc_His_kin_sub3_dim/P"/>
</dbReference>
<proteinExistence type="predicted"/>
<organism evidence="12 13">
    <name type="scientific">Cohnella cellulosilytica</name>
    <dbReference type="NCBI Taxonomy" id="986710"/>
    <lineage>
        <taxon>Bacteria</taxon>
        <taxon>Bacillati</taxon>
        <taxon>Bacillota</taxon>
        <taxon>Bacilli</taxon>
        <taxon>Bacillales</taxon>
        <taxon>Paenibacillaceae</taxon>
        <taxon>Cohnella</taxon>
    </lineage>
</organism>
<keyword evidence="9" id="KW-0812">Transmembrane</keyword>
<comment type="catalytic activity">
    <reaction evidence="1">
        <text>ATP + protein L-histidine = ADP + protein N-phospho-L-histidine.</text>
        <dbReference type="EC" id="2.7.13.3"/>
    </reaction>
</comment>
<evidence type="ECO:0000259" key="10">
    <source>
        <dbReference type="Pfam" id="PF07730"/>
    </source>
</evidence>
<feature type="domain" description="Signal transduction histidine kinase subgroup 3 dimerisation and phosphoacceptor" evidence="10">
    <location>
        <begin position="80"/>
        <end position="140"/>
    </location>
</feature>
<keyword evidence="5" id="KW-0547">Nucleotide-binding</keyword>
<keyword evidence="7" id="KW-0067">ATP-binding</keyword>
<evidence type="ECO:0000256" key="3">
    <source>
        <dbReference type="ARBA" id="ARBA00022553"/>
    </source>
</evidence>
<dbReference type="PANTHER" id="PTHR24421">
    <property type="entry name" value="NITRATE/NITRITE SENSOR PROTEIN NARX-RELATED"/>
    <property type="match status" value="1"/>
</dbReference>
<keyword evidence="9" id="KW-0472">Membrane</keyword>
<dbReference type="Pfam" id="PF13581">
    <property type="entry name" value="HATPase_c_2"/>
    <property type="match status" value="1"/>
</dbReference>
<dbReference type="Proteomes" id="UP001596378">
    <property type="component" value="Unassembled WGS sequence"/>
</dbReference>
<dbReference type="Gene3D" id="3.30.565.10">
    <property type="entry name" value="Histidine kinase-like ATPase, C-terminal domain"/>
    <property type="match status" value="1"/>
</dbReference>
<evidence type="ECO:0000256" key="9">
    <source>
        <dbReference type="SAM" id="Phobius"/>
    </source>
</evidence>
<feature type="transmembrane region" description="Helical" evidence="9">
    <location>
        <begin position="40"/>
        <end position="61"/>
    </location>
</feature>
<gene>
    <name evidence="12" type="ORF">ACFQMJ_17560</name>
</gene>
<keyword evidence="3" id="KW-0597">Phosphoprotein</keyword>
<keyword evidence="13" id="KW-1185">Reference proteome</keyword>
<dbReference type="SUPFAM" id="SSF55874">
    <property type="entry name" value="ATPase domain of HSP90 chaperone/DNA topoisomerase II/histidine kinase"/>
    <property type="match status" value="1"/>
</dbReference>
<name>A0ABW2FDX3_9BACL</name>
<evidence type="ECO:0000256" key="1">
    <source>
        <dbReference type="ARBA" id="ARBA00000085"/>
    </source>
</evidence>
<evidence type="ECO:0000256" key="8">
    <source>
        <dbReference type="ARBA" id="ARBA00023012"/>
    </source>
</evidence>
<dbReference type="InterPro" id="IPR003594">
    <property type="entry name" value="HATPase_dom"/>
</dbReference>
<protein>
    <recommendedName>
        <fullName evidence="2">histidine kinase</fullName>
        <ecNumber evidence="2">2.7.13.3</ecNumber>
    </recommendedName>
</protein>
<evidence type="ECO:0000256" key="4">
    <source>
        <dbReference type="ARBA" id="ARBA00022679"/>
    </source>
</evidence>
<evidence type="ECO:0000313" key="12">
    <source>
        <dbReference type="EMBL" id="MFC7150339.1"/>
    </source>
</evidence>
<feature type="transmembrane region" description="Helical" evidence="9">
    <location>
        <begin position="7"/>
        <end position="24"/>
    </location>
</feature>
<evidence type="ECO:0000256" key="2">
    <source>
        <dbReference type="ARBA" id="ARBA00012438"/>
    </source>
</evidence>
<keyword evidence="8" id="KW-0902">Two-component regulatory system</keyword>